<evidence type="ECO:0000313" key="3">
    <source>
        <dbReference type="Proteomes" id="UP000596248"/>
    </source>
</evidence>
<gene>
    <name evidence="2" type="ORF">JNE38_11160</name>
</gene>
<organism evidence="2 3">
    <name type="scientific">Brevibacillus choshinensis</name>
    <dbReference type="NCBI Taxonomy" id="54911"/>
    <lineage>
        <taxon>Bacteria</taxon>
        <taxon>Bacillati</taxon>
        <taxon>Bacillota</taxon>
        <taxon>Bacilli</taxon>
        <taxon>Bacillales</taxon>
        <taxon>Paenibacillaceae</taxon>
        <taxon>Brevibacillus</taxon>
    </lineage>
</organism>
<accession>A0ABX7FW75</accession>
<dbReference type="PRINTS" id="PR00469">
    <property type="entry name" value="PNDRDTASEII"/>
</dbReference>
<dbReference type="Proteomes" id="UP000596248">
    <property type="component" value="Chromosome"/>
</dbReference>
<keyword evidence="3" id="KW-1185">Reference proteome</keyword>
<dbReference type="InterPro" id="IPR036188">
    <property type="entry name" value="FAD/NAD-bd_sf"/>
</dbReference>
<dbReference type="PANTHER" id="PTHR43539:SF78">
    <property type="entry name" value="FLAVIN-CONTAINING MONOOXYGENASE"/>
    <property type="match status" value="1"/>
</dbReference>
<protein>
    <submittedName>
        <fullName evidence="2">NAD(P)-binding domain-containing protein</fullName>
    </submittedName>
</protein>
<name>A0ABX7FW75_BRECH</name>
<dbReference type="Pfam" id="PF13738">
    <property type="entry name" value="Pyr_redox_3"/>
    <property type="match status" value="1"/>
</dbReference>
<proteinExistence type="predicted"/>
<dbReference type="PANTHER" id="PTHR43539">
    <property type="entry name" value="FLAVIN-BINDING MONOOXYGENASE-LIKE PROTEIN (AFU_ORTHOLOGUE AFUA_4G09220)"/>
    <property type="match status" value="1"/>
</dbReference>
<sequence length="353" mass="39559">MFDYDVVVVGGGQAGLSIGYYLQQQGLRFIILEKQKRVGTSWRERYDSLVLFTPRAFNDLPGFPFPGDRNGLPYKDEVAHYLEEYARNFRLPILLDVQVLRVERASSEGFRVHTEHQVINARAVVVATGPFQEPFWPEIHKNAGKEVIQQHTATYRNAESLDSGTVLVVGGGNSGVQIAVELAEKHPVLLSMGESRTFLPLTILGKTIFTYMRTLGILSAPSSSWFGKLYRSMPDPIFGFRKEMRALQRSGKLRLAPRTVSISGRIVTFADRTTAEVSNIIWATGYRPHYEWLQIPGALDDHGRPVHNRGISPAHGLFFLGLPWQSSRQSALMGGVGQDARHLATHLSSFLRR</sequence>
<dbReference type="InterPro" id="IPR050982">
    <property type="entry name" value="Auxin_biosynth/cation_transpt"/>
</dbReference>
<dbReference type="RefSeq" id="WP_203356609.1">
    <property type="nucleotide sequence ID" value="NZ_CP069127.1"/>
</dbReference>
<reference evidence="2 3" key="1">
    <citation type="submission" date="2021-01" db="EMBL/GenBank/DDBJ databases">
        <title>Identification of strong promoters based on the transcriptome of Brevibacillus choshinensis.</title>
        <authorList>
            <person name="Yao D."/>
            <person name="Zhang K."/>
            <person name="Wu J."/>
        </authorList>
    </citation>
    <scope>NUCLEOTIDE SEQUENCE [LARGE SCALE GENOMIC DNA]</scope>
    <source>
        <strain evidence="2 3">HPD31-SP3</strain>
    </source>
</reference>
<dbReference type="Gene3D" id="3.50.50.60">
    <property type="entry name" value="FAD/NAD(P)-binding domain"/>
    <property type="match status" value="1"/>
</dbReference>
<dbReference type="SUPFAM" id="SSF51905">
    <property type="entry name" value="FAD/NAD(P)-binding domain"/>
    <property type="match status" value="2"/>
</dbReference>
<evidence type="ECO:0000256" key="1">
    <source>
        <dbReference type="ARBA" id="ARBA00023002"/>
    </source>
</evidence>
<dbReference type="PRINTS" id="PR00368">
    <property type="entry name" value="FADPNR"/>
</dbReference>
<evidence type="ECO:0000313" key="2">
    <source>
        <dbReference type="EMBL" id="QRG69622.1"/>
    </source>
</evidence>
<keyword evidence="1" id="KW-0560">Oxidoreductase</keyword>
<dbReference type="EMBL" id="CP069127">
    <property type="protein sequence ID" value="QRG69622.1"/>
    <property type="molecule type" value="Genomic_DNA"/>
</dbReference>